<dbReference type="RefSeq" id="WP_153821088.1">
    <property type="nucleotide sequence ID" value="NZ_WJIE01000005.1"/>
</dbReference>
<feature type="transmembrane region" description="Helical" evidence="1">
    <location>
        <begin position="94"/>
        <end position="111"/>
    </location>
</feature>
<accession>A0A6N7PQL7</accession>
<keyword evidence="1" id="KW-0812">Transmembrane</keyword>
<comment type="caution">
    <text evidence="2">The sequence shown here is derived from an EMBL/GenBank/DDBJ whole genome shotgun (WGS) entry which is preliminary data.</text>
</comment>
<reference evidence="2 3" key="1">
    <citation type="submission" date="2019-10" db="EMBL/GenBank/DDBJ databases">
        <title>A soil myxobacterium in the family Polyangiaceae.</title>
        <authorList>
            <person name="Li Y."/>
            <person name="Wang J."/>
        </authorList>
    </citation>
    <scope>NUCLEOTIDE SEQUENCE [LARGE SCALE GENOMIC DNA]</scope>
    <source>
        <strain evidence="2 3">DSM 14734</strain>
    </source>
</reference>
<dbReference type="OrthoDB" id="5518665at2"/>
<gene>
    <name evidence="2" type="ORF">GF068_20495</name>
</gene>
<proteinExistence type="predicted"/>
<organism evidence="2 3">
    <name type="scientific">Polyangium spumosum</name>
    <dbReference type="NCBI Taxonomy" id="889282"/>
    <lineage>
        <taxon>Bacteria</taxon>
        <taxon>Pseudomonadati</taxon>
        <taxon>Myxococcota</taxon>
        <taxon>Polyangia</taxon>
        <taxon>Polyangiales</taxon>
        <taxon>Polyangiaceae</taxon>
        <taxon>Polyangium</taxon>
    </lineage>
</organism>
<dbReference type="AlphaFoldDB" id="A0A6N7PQL7"/>
<dbReference type="Proteomes" id="UP000440224">
    <property type="component" value="Unassembled WGS sequence"/>
</dbReference>
<evidence type="ECO:0000313" key="3">
    <source>
        <dbReference type="Proteomes" id="UP000440224"/>
    </source>
</evidence>
<dbReference type="EMBL" id="WJIE01000005">
    <property type="protein sequence ID" value="MRG94283.1"/>
    <property type="molecule type" value="Genomic_DNA"/>
</dbReference>
<evidence type="ECO:0000313" key="2">
    <source>
        <dbReference type="EMBL" id="MRG94283.1"/>
    </source>
</evidence>
<keyword evidence="1" id="KW-0472">Membrane</keyword>
<feature type="transmembrane region" description="Helical" evidence="1">
    <location>
        <begin position="68"/>
        <end position="88"/>
    </location>
</feature>
<evidence type="ECO:0000256" key="1">
    <source>
        <dbReference type="SAM" id="Phobius"/>
    </source>
</evidence>
<sequence>MKELTTRPAGIIAVAVLMALSGVLTVLSSVPALTGAALPPWAIALDVAVGIAMLAVAWGLLMLRSWAWVVTLGVQAVNALFAIISVAAAPAAAWPAWIAIVIAGVVVFYLTRPSIRLAFGIGARRV</sequence>
<protein>
    <submittedName>
        <fullName evidence="2">Uncharacterized protein</fullName>
    </submittedName>
</protein>
<feature type="transmembrane region" description="Helical" evidence="1">
    <location>
        <begin position="40"/>
        <end position="61"/>
    </location>
</feature>
<name>A0A6N7PQL7_9BACT</name>
<feature type="transmembrane region" description="Helical" evidence="1">
    <location>
        <begin position="12"/>
        <end position="34"/>
    </location>
</feature>
<keyword evidence="3" id="KW-1185">Reference proteome</keyword>
<keyword evidence="1" id="KW-1133">Transmembrane helix</keyword>